<dbReference type="InterPro" id="IPR028979">
    <property type="entry name" value="Ser_kin/Pase_Hpr-like_N_sf"/>
</dbReference>
<evidence type="ECO:0000313" key="2">
    <source>
        <dbReference type="Proteomes" id="UP000249818"/>
    </source>
</evidence>
<dbReference type="OrthoDB" id="9800356at2"/>
<protein>
    <submittedName>
        <fullName evidence="1">Thiamine biosynthesis protein ThiC</fullName>
    </submittedName>
</protein>
<dbReference type="Proteomes" id="UP000249818">
    <property type="component" value="Chromosome BARAN1"/>
</dbReference>
<dbReference type="AlphaFoldDB" id="A0A2X3K638"/>
<dbReference type="EMBL" id="LS483254">
    <property type="protein sequence ID" value="SQD92523.1"/>
    <property type="molecule type" value="Genomic_DNA"/>
</dbReference>
<accession>A0A2X3K638</accession>
<gene>
    <name evidence="1" type="ORF">BARAN1_0499</name>
</gene>
<dbReference type="SUPFAM" id="SSF75138">
    <property type="entry name" value="HprK N-terminal domain-like"/>
    <property type="match status" value="1"/>
</dbReference>
<name>A0A2X3K638_9BACT</name>
<evidence type="ECO:0000313" key="1">
    <source>
        <dbReference type="EMBL" id="SQD92523.1"/>
    </source>
</evidence>
<reference evidence="2" key="1">
    <citation type="submission" date="2018-05" db="EMBL/GenBank/DDBJ databases">
        <authorList>
            <person name="Hao L."/>
        </authorList>
    </citation>
    <scope>NUCLEOTIDE SEQUENCE [LARGE SCALE GENOMIC DNA]</scope>
</reference>
<proteinExistence type="predicted"/>
<sequence>MEVAKIVADLGWETLVGADLTRDVRGGYCSDLLSDVLAHAQAGDLWITHQRHLNVVAVGKLRDVAGIVFPRGLRPTPDVIARAAQERVNLFLSADPAFVVAGKLYRVLHP</sequence>
<organism evidence="1 2">
    <name type="scientific">Candidatus Bipolaricaulis anaerobius</name>
    <dbReference type="NCBI Taxonomy" id="2026885"/>
    <lineage>
        <taxon>Bacteria</taxon>
        <taxon>Candidatus Bipolaricaulota</taxon>
        <taxon>Candidatus Bipolaricaulia</taxon>
        <taxon>Candidatus Bipolaricaulales</taxon>
        <taxon>Candidatus Bipolaricaulaceae</taxon>
        <taxon>Candidatus Bipolaricaulis</taxon>
    </lineage>
</organism>
<dbReference type="KEGG" id="bana:BARAN1_0499"/>
<keyword evidence="2" id="KW-1185">Reference proteome</keyword>
<dbReference type="RefSeq" id="WP_122030727.1">
    <property type="nucleotide sequence ID" value="NZ_LS483254.1"/>
</dbReference>
<dbReference type="Gene3D" id="3.40.1390.20">
    <property type="entry name" value="HprK N-terminal domain-like"/>
    <property type="match status" value="1"/>
</dbReference>